<comment type="caution">
    <text evidence="9">The sequence shown here is derived from an EMBL/GenBank/DDBJ whole genome shotgun (WGS) entry which is preliminary data.</text>
</comment>
<feature type="transmembrane region" description="Helical" evidence="8">
    <location>
        <begin position="368"/>
        <end position="389"/>
    </location>
</feature>
<dbReference type="InterPro" id="IPR016570">
    <property type="entry name" value="UCP010361"/>
</dbReference>
<dbReference type="AlphaFoldDB" id="A0A918LWP8"/>
<dbReference type="EMBL" id="BMQQ01000037">
    <property type="protein sequence ID" value="GGT60748.1"/>
    <property type="molecule type" value="Genomic_DNA"/>
</dbReference>
<evidence type="ECO:0000256" key="2">
    <source>
        <dbReference type="ARBA" id="ARBA00022475"/>
    </source>
</evidence>
<keyword evidence="4 8" id="KW-0812">Transmembrane</keyword>
<protein>
    <submittedName>
        <fullName evidence="9">Membrane protein</fullName>
    </submittedName>
</protein>
<dbReference type="Pfam" id="PF09594">
    <property type="entry name" value="GT87"/>
    <property type="match status" value="1"/>
</dbReference>
<dbReference type="PIRSF" id="PIRSF010361">
    <property type="entry name" value="UCP010361"/>
    <property type="match status" value="1"/>
</dbReference>
<evidence type="ECO:0000256" key="3">
    <source>
        <dbReference type="ARBA" id="ARBA00022679"/>
    </source>
</evidence>
<dbReference type="InterPro" id="IPR018584">
    <property type="entry name" value="GT87"/>
</dbReference>
<evidence type="ECO:0000313" key="10">
    <source>
        <dbReference type="Proteomes" id="UP000619486"/>
    </source>
</evidence>
<comment type="similarity">
    <text evidence="7">Belongs to the glycosyltransferase 87 family.</text>
</comment>
<dbReference type="Proteomes" id="UP000619486">
    <property type="component" value="Unassembled WGS sequence"/>
</dbReference>
<gene>
    <name evidence="9" type="ORF">GCM10014713_62690</name>
</gene>
<organism evidence="9 10">
    <name type="scientific">Streptomyces purpureus</name>
    <dbReference type="NCBI Taxonomy" id="1951"/>
    <lineage>
        <taxon>Bacteria</taxon>
        <taxon>Bacillati</taxon>
        <taxon>Actinomycetota</taxon>
        <taxon>Actinomycetes</taxon>
        <taxon>Kitasatosporales</taxon>
        <taxon>Streptomycetaceae</taxon>
        <taxon>Streptomyces</taxon>
    </lineage>
</organism>
<evidence type="ECO:0000256" key="8">
    <source>
        <dbReference type="SAM" id="Phobius"/>
    </source>
</evidence>
<feature type="transmembrane region" description="Helical" evidence="8">
    <location>
        <begin position="342"/>
        <end position="362"/>
    </location>
</feature>
<keyword evidence="5 8" id="KW-1133">Transmembrane helix</keyword>
<reference evidence="9" key="2">
    <citation type="submission" date="2020-09" db="EMBL/GenBank/DDBJ databases">
        <authorList>
            <person name="Sun Q."/>
            <person name="Ohkuma M."/>
        </authorList>
    </citation>
    <scope>NUCLEOTIDE SEQUENCE</scope>
    <source>
        <strain evidence="9">JCM 3172</strain>
    </source>
</reference>
<sequence>MGTLDLTPPGVIDTSAERRSRVALGIVWALTRTGMLVLLLQDSLGVRGVAREVYVLYHWWYGHLTQGSFPVDDVTWQYPPGAGLVFLSPALLPWLTYFQAFVVLTLLADAAVSVALARAGTQGAWVWVAGLPLLLHVPLARYDVQVTAIAVFALLALGAGRSRVAGVLAGLGAMVKVWPALTLAGAGRGRTTREACFAAAVTVVALLAVLSLGFSHSLDFLRQQGSRGVQIESLGGTALALAHAIADWPGSVAYRYGAFEYVGPYVSTVARLQLLLTLAALCWLVWWRMRAWRWNPAVPFDAALCAVLLFTVTSRVISPQYMVWLLGLAAVCLTSRHTSQRTVALLILPAAGLSALAYPVLYEEVLTGSALGCAVMVARNGLLLAAALLSCRRLWITTT</sequence>
<evidence type="ECO:0000256" key="4">
    <source>
        <dbReference type="ARBA" id="ARBA00022692"/>
    </source>
</evidence>
<feature type="transmembrane region" description="Helical" evidence="8">
    <location>
        <begin position="195"/>
        <end position="214"/>
    </location>
</feature>
<feature type="transmembrane region" description="Helical" evidence="8">
    <location>
        <begin position="124"/>
        <end position="142"/>
    </location>
</feature>
<dbReference type="GO" id="GO:0005886">
    <property type="term" value="C:plasma membrane"/>
    <property type="evidence" value="ECO:0007669"/>
    <property type="project" value="UniProtKB-SubCell"/>
</dbReference>
<evidence type="ECO:0000256" key="5">
    <source>
        <dbReference type="ARBA" id="ARBA00022989"/>
    </source>
</evidence>
<keyword evidence="2" id="KW-1003">Cell membrane</keyword>
<name>A0A918LWP8_9ACTN</name>
<feature type="transmembrane region" description="Helical" evidence="8">
    <location>
        <begin position="94"/>
        <end position="117"/>
    </location>
</feature>
<evidence type="ECO:0000313" key="9">
    <source>
        <dbReference type="EMBL" id="GGT60748.1"/>
    </source>
</evidence>
<keyword evidence="3" id="KW-0808">Transferase</keyword>
<evidence type="ECO:0000256" key="7">
    <source>
        <dbReference type="ARBA" id="ARBA00024033"/>
    </source>
</evidence>
<reference evidence="9" key="1">
    <citation type="journal article" date="2014" name="Int. J. Syst. Evol. Microbiol.">
        <title>Complete genome sequence of Corynebacterium casei LMG S-19264T (=DSM 44701T), isolated from a smear-ripened cheese.</title>
        <authorList>
            <consortium name="US DOE Joint Genome Institute (JGI-PGF)"/>
            <person name="Walter F."/>
            <person name="Albersmeier A."/>
            <person name="Kalinowski J."/>
            <person name="Ruckert C."/>
        </authorList>
    </citation>
    <scope>NUCLEOTIDE SEQUENCE</scope>
    <source>
        <strain evidence="9">JCM 3172</strain>
    </source>
</reference>
<dbReference type="RefSeq" id="WP_386386842.1">
    <property type="nucleotide sequence ID" value="NZ_JBHMBY010000042.1"/>
</dbReference>
<dbReference type="GO" id="GO:0016758">
    <property type="term" value="F:hexosyltransferase activity"/>
    <property type="evidence" value="ECO:0007669"/>
    <property type="project" value="InterPro"/>
</dbReference>
<evidence type="ECO:0000256" key="6">
    <source>
        <dbReference type="ARBA" id="ARBA00023136"/>
    </source>
</evidence>
<keyword evidence="6 8" id="KW-0472">Membrane</keyword>
<comment type="subcellular location">
    <subcellularLocation>
        <location evidence="1">Cell membrane</location>
        <topology evidence="1">Multi-pass membrane protein</topology>
    </subcellularLocation>
</comment>
<feature type="transmembrane region" description="Helical" evidence="8">
    <location>
        <begin position="148"/>
        <end position="174"/>
    </location>
</feature>
<keyword evidence="10" id="KW-1185">Reference proteome</keyword>
<feature type="transmembrane region" description="Helical" evidence="8">
    <location>
        <begin position="269"/>
        <end position="287"/>
    </location>
</feature>
<accession>A0A918LWP8</accession>
<evidence type="ECO:0000256" key="1">
    <source>
        <dbReference type="ARBA" id="ARBA00004651"/>
    </source>
</evidence>
<proteinExistence type="inferred from homology"/>